<dbReference type="CDD" id="cd04458">
    <property type="entry name" value="CSP_CDS"/>
    <property type="match status" value="1"/>
</dbReference>
<dbReference type="Gene3D" id="2.40.50.140">
    <property type="entry name" value="Nucleic acid-binding proteins"/>
    <property type="match status" value="1"/>
</dbReference>
<gene>
    <name evidence="3" type="ORF">ACJMK2_000798</name>
</gene>
<feature type="compositionally biased region" description="Polar residues" evidence="1">
    <location>
        <begin position="10"/>
        <end position="33"/>
    </location>
</feature>
<dbReference type="Proteomes" id="UP001634394">
    <property type="component" value="Unassembled WGS sequence"/>
</dbReference>
<accession>A0ABD3XS36</accession>
<protein>
    <recommendedName>
        <fullName evidence="2">CSD domain-containing protein</fullName>
    </recommendedName>
</protein>
<dbReference type="AlphaFoldDB" id="A0ABD3XS36"/>
<dbReference type="Pfam" id="PF00313">
    <property type="entry name" value="CSD"/>
    <property type="match status" value="1"/>
</dbReference>
<evidence type="ECO:0000313" key="4">
    <source>
        <dbReference type="Proteomes" id="UP001634394"/>
    </source>
</evidence>
<sequence length="258" mass="29172">MRTKGERNKSSVTRGTPKSPILQSWAISDSENQPEMSVKAEKKIIATKVTGTVKRFNVKSGYGFINRNDTKEDVFVHHTSIIKNNPRKCIRSIGDGETVEFDEVTVTKRNEAINITGSAGANVQGGKYAADRRIYRGIVRRPVQHDHEEEGKVQHKFSGQPSRRPYRRRYYDGYARPQQRRYEENIRKGGDVSAPRSSYSPSYYQGSRHYFCGPPAGDGQGVRERGRGRRHGRTLGSGGHSHKDEPRKDCDPIPTKNL</sequence>
<feature type="compositionally biased region" description="Basic and acidic residues" evidence="1">
    <location>
        <begin position="143"/>
        <end position="153"/>
    </location>
</feature>
<proteinExistence type="predicted"/>
<dbReference type="InterPro" id="IPR012340">
    <property type="entry name" value="NA-bd_OB-fold"/>
</dbReference>
<keyword evidence="4" id="KW-1185">Reference proteome</keyword>
<feature type="region of interest" description="Disordered" evidence="1">
    <location>
        <begin position="1"/>
        <end position="33"/>
    </location>
</feature>
<evidence type="ECO:0000256" key="1">
    <source>
        <dbReference type="SAM" id="MobiDB-lite"/>
    </source>
</evidence>
<feature type="compositionally biased region" description="Basic and acidic residues" evidence="1">
    <location>
        <begin position="241"/>
        <end position="251"/>
    </location>
</feature>
<dbReference type="SUPFAM" id="SSF50249">
    <property type="entry name" value="Nucleic acid-binding proteins"/>
    <property type="match status" value="1"/>
</dbReference>
<comment type="caution">
    <text evidence="3">The sequence shown here is derived from an EMBL/GenBank/DDBJ whole genome shotgun (WGS) entry which is preliminary data.</text>
</comment>
<reference evidence="3 4" key="1">
    <citation type="submission" date="2024-11" db="EMBL/GenBank/DDBJ databases">
        <title>Chromosome-level genome assembly of the freshwater bivalve Anodonta woodiana.</title>
        <authorList>
            <person name="Chen X."/>
        </authorList>
    </citation>
    <scope>NUCLEOTIDE SEQUENCE [LARGE SCALE GENOMIC DNA]</scope>
    <source>
        <strain evidence="3">MN2024</strain>
        <tissue evidence="3">Gills</tissue>
    </source>
</reference>
<dbReference type="EMBL" id="JBJQND010000001">
    <property type="protein sequence ID" value="KAL3888431.1"/>
    <property type="molecule type" value="Genomic_DNA"/>
</dbReference>
<feature type="domain" description="CSD" evidence="2">
    <location>
        <begin position="48"/>
        <end position="117"/>
    </location>
</feature>
<evidence type="ECO:0000313" key="3">
    <source>
        <dbReference type="EMBL" id="KAL3888431.1"/>
    </source>
</evidence>
<evidence type="ECO:0000259" key="2">
    <source>
        <dbReference type="PROSITE" id="PS51857"/>
    </source>
</evidence>
<dbReference type="InterPro" id="IPR002059">
    <property type="entry name" value="CSP_DNA-bd"/>
</dbReference>
<dbReference type="PRINTS" id="PR00050">
    <property type="entry name" value="COLDSHOCK"/>
</dbReference>
<dbReference type="InterPro" id="IPR050181">
    <property type="entry name" value="Cold_shock_domain"/>
</dbReference>
<dbReference type="PANTHER" id="PTHR11544">
    <property type="entry name" value="COLD SHOCK DOMAIN CONTAINING PROTEINS"/>
    <property type="match status" value="1"/>
</dbReference>
<feature type="region of interest" description="Disordered" evidence="1">
    <location>
        <begin position="142"/>
        <end position="258"/>
    </location>
</feature>
<dbReference type="InterPro" id="IPR019844">
    <property type="entry name" value="CSD_CS"/>
</dbReference>
<dbReference type="PROSITE" id="PS51857">
    <property type="entry name" value="CSD_2"/>
    <property type="match status" value="1"/>
</dbReference>
<feature type="compositionally biased region" description="Low complexity" evidence="1">
    <location>
        <begin position="193"/>
        <end position="208"/>
    </location>
</feature>
<name>A0ABD3XS36_SINWO</name>
<dbReference type="InterPro" id="IPR011129">
    <property type="entry name" value="CSD"/>
</dbReference>
<dbReference type="SMART" id="SM00357">
    <property type="entry name" value="CSP"/>
    <property type="match status" value="1"/>
</dbReference>
<dbReference type="PROSITE" id="PS00352">
    <property type="entry name" value="CSD_1"/>
    <property type="match status" value="1"/>
</dbReference>
<organism evidence="3 4">
    <name type="scientific">Sinanodonta woodiana</name>
    <name type="common">Chinese pond mussel</name>
    <name type="synonym">Anodonta woodiana</name>
    <dbReference type="NCBI Taxonomy" id="1069815"/>
    <lineage>
        <taxon>Eukaryota</taxon>
        <taxon>Metazoa</taxon>
        <taxon>Spiralia</taxon>
        <taxon>Lophotrochozoa</taxon>
        <taxon>Mollusca</taxon>
        <taxon>Bivalvia</taxon>
        <taxon>Autobranchia</taxon>
        <taxon>Heteroconchia</taxon>
        <taxon>Palaeoheterodonta</taxon>
        <taxon>Unionida</taxon>
        <taxon>Unionoidea</taxon>
        <taxon>Unionidae</taxon>
        <taxon>Unioninae</taxon>
        <taxon>Sinanodonta</taxon>
    </lineage>
</organism>
<feature type="compositionally biased region" description="Basic and acidic residues" evidence="1">
    <location>
        <begin position="180"/>
        <end position="190"/>
    </location>
</feature>